<evidence type="ECO:0000313" key="5">
    <source>
        <dbReference type="EMBL" id="NWS78936.1"/>
    </source>
</evidence>
<dbReference type="PROSITE" id="PS50102">
    <property type="entry name" value="RRM"/>
    <property type="match status" value="1"/>
</dbReference>
<gene>
    <name evidence="5" type="primary">Ttc31</name>
    <name evidence="5" type="ORF">CROSUL_R07473</name>
</gene>
<feature type="region of interest" description="Disordered" evidence="3">
    <location>
        <begin position="217"/>
        <end position="239"/>
    </location>
</feature>
<feature type="non-terminal residue" evidence="5">
    <location>
        <position position="1"/>
    </location>
</feature>
<organism evidence="5 6">
    <name type="scientific">Crotophaga sulcirostris</name>
    <name type="common">Groove-billed ani</name>
    <dbReference type="NCBI Taxonomy" id="33598"/>
    <lineage>
        <taxon>Eukaryota</taxon>
        <taxon>Metazoa</taxon>
        <taxon>Chordata</taxon>
        <taxon>Craniata</taxon>
        <taxon>Vertebrata</taxon>
        <taxon>Euteleostomi</taxon>
        <taxon>Archelosauria</taxon>
        <taxon>Archosauria</taxon>
        <taxon>Dinosauria</taxon>
        <taxon>Saurischia</taxon>
        <taxon>Theropoda</taxon>
        <taxon>Coelurosauria</taxon>
        <taxon>Aves</taxon>
        <taxon>Neognathae</taxon>
        <taxon>Neoaves</taxon>
        <taxon>Otidimorphae</taxon>
        <taxon>Cuculiformes</taxon>
        <taxon>Crotophagidae</taxon>
        <taxon>Crotophaga</taxon>
    </lineage>
</organism>
<dbReference type="Gene3D" id="1.25.40.10">
    <property type="entry name" value="Tetratricopeptide repeat domain"/>
    <property type="match status" value="1"/>
</dbReference>
<dbReference type="SMART" id="SM00028">
    <property type="entry name" value="TPR"/>
    <property type="match status" value="3"/>
</dbReference>
<evidence type="ECO:0000256" key="1">
    <source>
        <dbReference type="PROSITE-ProRule" id="PRU00176"/>
    </source>
</evidence>
<name>A0A7K5IBB6_CROSL</name>
<feature type="domain" description="RRM" evidence="4">
    <location>
        <begin position="255"/>
        <end position="327"/>
    </location>
</feature>
<dbReference type="GO" id="GO:0003723">
    <property type="term" value="F:RNA binding"/>
    <property type="evidence" value="ECO:0007669"/>
    <property type="project" value="UniProtKB-UniRule"/>
</dbReference>
<keyword evidence="1" id="KW-0694">RNA-binding</keyword>
<evidence type="ECO:0000259" key="4">
    <source>
        <dbReference type="PROSITE" id="PS50102"/>
    </source>
</evidence>
<sequence length="338" mass="36668">QEELDLSCSFVCKAWQKAGMQPPTPGKEQVVGMGHAEPGRREPRKGLNSTPSHPGGVGLGRISLWAGRGNADAQQGRYAMAVQAFSSAIRLNPWEHRLLGNRSYCYEKLGCFQEALGDAVAALALQPAWAKGLFRKGKALRGLQRYAEAARTFEELLRGDGASAEARAQLEECRALLRVSPPTDPQPTPAPGPALTPLLPQQRSPWQWVRRSCRDTDTSGFETVGSPRSQECGQGRVAASGPQTLLPSHPARDCFPLWVGTVTTNISEKVLRDAFSQFGEIRSIRTLPKRHCAFINFAHKEAAEAAYAAMQAAELGGSRLALQLKHPSHATPAPLRPP</sequence>
<dbReference type="InterPro" id="IPR012677">
    <property type="entry name" value="Nucleotide-bd_a/b_plait_sf"/>
</dbReference>
<dbReference type="Pfam" id="PF00076">
    <property type="entry name" value="RRM_1"/>
    <property type="match status" value="1"/>
</dbReference>
<evidence type="ECO:0000256" key="2">
    <source>
        <dbReference type="PROSITE-ProRule" id="PRU00339"/>
    </source>
</evidence>
<dbReference type="SUPFAM" id="SSF54928">
    <property type="entry name" value="RNA-binding domain, RBD"/>
    <property type="match status" value="1"/>
</dbReference>
<dbReference type="InterPro" id="IPR019734">
    <property type="entry name" value="TPR_rpt"/>
</dbReference>
<feature type="compositionally biased region" description="Polar residues" evidence="3">
    <location>
        <begin position="218"/>
        <end position="232"/>
    </location>
</feature>
<reference evidence="5 6" key="1">
    <citation type="submission" date="2019-09" db="EMBL/GenBank/DDBJ databases">
        <title>Bird 10,000 Genomes (B10K) Project - Family phase.</title>
        <authorList>
            <person name="Zhang G."/>
        </authorList>
    </citation>
    <scope>NUCLEOTIDE SEQUENCE [LARGE SCALE GENOMIC DNA]</scope>
    <source>
        <strain evidence="5">B10K-DU-003-44</strain>
        <tissue evidence="5">Muscle</tissue>
    </source>
</reference>
<protein>
    <submittedName>
        <fullName evidence="5">TTC31 protein</fullName>
    </submittedName>
</protein>
<feature type="non-terminal residue" evidence="5">
    <location>
        <position position="338"/>
    </location>
</feature>
<dbReference type="InterPro" id="IPR000504">
    <property type="entry name" value="RRM_dom"/>
</dbReference>
<feature type="repeat" description="TPR" evidence="2">
    <location>
        <begin position="62"/>
        <end position="95"/>
    </location>
</feature>
<dbReference type="PROSITE" id="PS50005">
    <property type="entry name" value="TPR"/>
    <property type="match status" value="1"/>
</dbReference>
<keyword evidence="2" id="KW-0802">TPR repeat</keyword>
<dbReference type="PANTHER" id="PTHR47678">
    <property type="entry name" value="TETRATRICOPEPTIDE REPEAT PROTEIN 31"/>
    <property type="match status" value="1"/>
</dbReference>
<proteinExistence type="predicted"/>
<dbReference type="AlphaFoldDB" id="A0A7K5IBB6"/>
<feature type="region of interest" description="Disordered" evidence="3">
    <location>
        <begin position="20"/>
        <end position="56"/>
    </location>
</feature>
<dbReference type="PANTHER" id="PTHR47678:SF1">
    <property type="entry name" value="TETRATRICOPEPTIDE REPEAT PROTEIN 31"/>
    <property type="match status" value="1"/>
</dbReference>
<dbReference type="Gene3D" id="3.30.70.330">
    <property type="match status" value="1"/>
</dbReference>
<feature type="region of interest" description="Disordered" evidence="3">
    <location>
        <begin position="179"/>
        <end position="203"/>
    </location>
</feature>
<evidence type="ECO:0000313" key="6">
    <source>
        <dbReference type="Proteomes" id="UP000549499"/>
    </source>
</evidence>
<comment type="caution">
    <text evidence="5">The sequence shown here is derived from an EMBL/GenBank/DDBJ whole genome shotgun (WGS) entry which is preliminary data.</text>
</comment>
<dbReference type="InterPro" id="IPR035979">
    <property type="entry name" value="RBD_domain_sf"/>
</dbReference>
<dbReference type="EMBL" id="VYZB01001839">
    <property type="protein sequence ID" value="NWS78936.1"/>
    <property type="molecule type" value="Genomic_DNA"/>
</dbReference>
<keyword evidence="6" id="KW-1185">Reference proteome</keyword>
<dbReference type="InterPro" id="IPR011990">
    <property type="entry name" value="TPR-like_helical_dom_sf"/>
</dbReference>
<feature type="compositionally biased region" description="Pro residues" evidence="3">
    <location>
        <begin position="182"/>
        <end position="194"/>
    </location>
</feature>
<dbReference type="SUPFAM" id="SSF48452">
    <property type="entry name" value="TPR-like"/>
    <property type="match status" value="1"/>
</dbReference>
<dbReference type="OrthoDB" id="2423701at2759"/>
<accession>A0A7K5IBB6</accession>
<dbReference type="SMART" id="SM00360">
    <property type="entry name" value="RRM"/>
    <property type="match status" value="1"/>
</dbReference>
<dbReference type="Proteomes" id="UP000549499">
    <property type="component" value="Unassembled WGS sequence"/>
</dbReference>
<evidence type="ECO:0000256" key="3">
    <source>
        <dbReference type="SAM" id="MobiDB-lite"/>
    </source>
</evidence>